<dbReference type="FunFam" id="2.10.25.10:FF:000038">
    <property type="entry name" value="Fibrillin 2"/>
    <property type="match status" value="2"/>
</dbReference>
<dbReference type="PANTHER" id="PTHR24039">
    <property type="entry name" value="FIBRILLIN-RELATED"/>
    <property type="match status" value="1"/>
</dbReference>
<dbReference type="PANTHER" id="PTHR24039:SF48">
    <property type="entry name" value="FIBRILLIN-2 ISOFORM X1-RELATED"/>
    <property type="match status" value="1"/>
</dbReference>
<dbReference type="InterPro" id="IPR000742">
    <property type="entry name" value="EGF"/>
</dbReference>
<evidence type="ECO:0000256" key="4">
    <source>
        <dbReference type="ARBA" id="ARBA00023157"/>
    </source>
</evidence>
<dbReference type="EMBL" id="CACRXK020009508">
    <property type="protein sequence ID" value="CAB4017345.1"/>
    <property type="molecule type" value="Genomic_DNA"/>
</dbReference>
<accession>A0A6S7IEH8</accession>
<name>A0A6S7IEH8_PARCT</name>
<dbReference type="InterPro" id="IPR000152">
    <property type="entry name" value="EGF-type_Asp/Asn_hydroxyl_site"/>
</dbReference>
<dbReference type="Gene3D" id="2.10.25.10">
    <property type="entry name" value="Laminin"/>
    <property type="match status" value="2"/>
</dbReference>
<dbReference type="PROSITE" id="PS01187">
    <property type="entry name" value="EGF_CA"/>
    <property type="match status" value="1"/>
</dbReference>
<reference evidence="6" key="1">
    <citation type="submission" date="2020-04" db="EMBL/GenBank/DDBJ databases">
        <authorList>
            <person name="Alioto T."/>
            <person name="Alioto T."/>
            <person name="Gomez Garrido J."/>
        </authorList>
    </citation>
    <scope>NUCLEOTIDE SEQUENCE</scope>
    <source>
        <strain evidence="6">A484AB</strain>
    </source>
</reference>
<dbReference type="PROSITE" id="PS50026">
    <property type="entry name" value="EGF_3"/>
    <property type="match status" value="2"/>
</dbReference>
<dbReference type="PROSITE" id="PS01186">
    <property type="entry name" value="EGF_2"/>
    <property type="match status" value="2"/>
</dbReference>
<keyword evidence="1 5" id="KW-0245">EGF-like domain</keyword>
<keyword evidence="4" id="KW-1015">Disulfide bond</keyword>
<comment type="caution">
    <text evidence="6">The sequence shown here is derived from an EMBL/GenBank/DDBJ whole genome shotgun (WGS) entry which is preliminary data.</text>
</comment>
<proteinExistence type="predicted"/>
<protein>
    <submittedName>
        <fullName evidence="6">Partial</fullName>
    </submittedName>
</protein>
<evidence type="ECO:0000256" key="5">
    <source>
        <dbReference type="PROSITE-ProRule" id="PRU00076"/>
    </source>
</evidence>
<evidence type="ECO:0000313" key="7">
    <source>
        <dbReference type="Proteomes" id="UP001152795"/>
    </source>
</evidence>
<comment type="caution">
    <text evidence="5">Lacks conserved residue(s) required for the propagation of feature annotation.</text>
</comment>
<dbReference type="Proteomes" id="UP001152795">
    <property type="component" value="Unassembled WGS sequence"/>
</dbReference>
<dbReference type="SMART" id="SM00179">
    <property type="entry name" value="EGF_CA"/>
    <property type="match status" value="2"/>
</dbReference>
<dbReference type="InterPro" id="IPR018097">
    <property type="entry name" value="EGF_Ca-bd_CS"/>
</dbReference>
<gene>
    <name evidence="6" type="ORF">PACLA_8A043011</name>
</gene>
<dbReference type="InterPro" id="IPR009030">
    <property type="entry name" value="Growth_fac_rcpt_cys_sf"/>
</dbReference>
<keyword evidence="3" id="KW-0677">Repeat</keyword>
<dbReference type="GO" id="GO:0005509">
    <property type="term" value="F:calcium ion binding"/>
    <property type="evidence" value="ECO:0007669"/>
    <property type="project" value="InterPro"/>
</dbReference>
<dbReference type="PROSITE" id="PS00010">
    <property type="entry name" value="ASX_HYDROXYL"/>
    <property type="match status" value="2"/>
</dbReference>
<dbReference type="AlphaFoldDB" id="A0A6S7IEH8"/>
<keyword evidence="7" id="KW-1185">Reference proteome</keyword>
<evidence type="ECO:0000313" key="6">
    <source>
        <dbReference type="EMBL" id="CAB4017345.1"/>
    </source>
</evidence>
<evidence type="ECO:0000256" key="2">
    <source>
        <dbReference type="ARBA" id="ARBA00022729"/>
    </source>
</evidence>
<dbReference type="SMART" id="SM00181">
    <property type="entry name" value="EGF"/>
    <property type="match status" value="2"/>
</dbReference>
<evidence type="ECO:0000256" key="1">
    <source>
        <dbReference type="ARBA" id="ARBA00022536"/>
    </source>
</evidence>
<evidence type="ECO:0000256" key="3">
    <source>
        <dbReference type="ARBA" id="ARBA00022737"/>
    </source>
</evidence>
<sequence length="944" mass="106280">MWLQYLLVCGMLHLVVLPYGSGVRIPLFITPLKALPQPFDMTSSYYHPSGRNAFFSQVTTWDVWRATNLSVSEIYNSTVLSIITKANSLYQSSILKTDQLNVHMCGPDCYALNISDIEYYSGYTREELNGQTKPAITLGRLHEAVVTSLELHFCFTMMFIENKLGISSFNVTLPEWKLFLPRIAWFAVQCRADILTVERSEFAELVRAPDEDTILNYNLAQLDSKLILPYQNIIVDRSAFEYDTIQTRTTEDGSGDLNNWVSFPLYRYINNTTNFSIRDLEILYKWNSVQLHALEFIPLQSYASCDGAISLDRTMYNISKSILEDFSCPVALVLSNSVGHVQIIKSEIGDAFELSVFKIFTRSTGIESWIEIANILELNYTDGLIIDTARLREIVRNYGLTREYIINISVPQIILNYISLNESTYISKHYVPMFNELLSTYGFTPNELFEASEKPVMEGTITEVHQLLLTTISYRYNVHDITSLIGYSEYFRDDFELAALPSSQWSDIIDAVIQQSFKQVMEAFSYDLQSNPDTVSISSKPDKFQTVETTKLSSFDELYINRIASCLFSKTNDSFSVTNFKDYHRFYNNSMAKTMMKKIVFETERLDNLLNHLGLSLTKLDNVFLSKSVEMATGFQLFEIQCLYGDSISSLLRSGIKWDDVWNTKLCYSFTNLTLLQIVTAVKDAPTVNCDVVDVDECAQQSPCHLDATCQNTIGSYTCVCKTGYVGTGIICADFDECSSSSVCHSDARCQNTVGSYTCSCKTGFTGNGKTVCTALNPGSSTPSSSSDSNIGVIIGVVVAAMVIIVMVILIVAWFFYRRKPERQKREDIGNIQNAAYEGDAQPHRRKLPQVPYSVGGYEEPSDYAQLDSSKRVPIDANYQTLIHKDKQGSATDAGDYSVLGRVDKNDERYTSLRNKSGVDAGEGYVTVMSGNDATKESIYEELP</sequence>
<dbReference type="Pfam" id="PF07645">
    <property type="entry name" value="EGF_CA"/>
    <property type="match status" value="2"/>
</dbReference>
<keyword evidence="2" id="KW-0732">Signal</keyword>
<dbReference type="OrthoDB" id="283575at2759"/>
<dbReference type="InterPro" id="IPR001881">
    <property type="entry name" value="EGF-like_Ca-bd_dom"/>
</dbReference>
<dbReference type="SUPFAM" id="SSF57184">
    <property type="entry name" value="Growth factor receptor domain"/>
    <property type="match status" value="1"/>
</dbReference>
<dbReference type="CDD" id="cd00054">
    <property type="entry name" value="EGF_CA"/>
    <property type="match status" value="2"/>
</dbReference>
<organism evidence="6 7">
    <name type="scientific">Paramuricea clavata</name>
    <name type="common">Red gorgonian</name>
    <name type="synonym">Violescent sea-whip</name>
    <dbReference type="NCBI Taxonomy" id="317549"/>
    <lineage>
        <taxon>Eukaryota</taxon>
        <taxon>Metazoa</taxon>
        <taxon>Cnidaria</taxon>
        <taxon>Anthozoa</taxon>
        <taxon>Octocorallia</taxon>
        <taxon>Malacalcyonacea</taxon>
        <taxon>Plexauridae</taxon>
        <taxon>Paramuricea</taxon>
    </lineage>
</organism>
<dbReference type="InterPro" id="IPR049883">
    <property type="entry name" value="NOTCH1_EGF-like"/>
</dbReference>